<evidence type="ECO:0000259" key="2">
    <source>
        <dbReference type="Pfam" id="PF12169"/>
    </source>
</evidence>
<sequence>MHRIAMVQLSPAALGNDMAAIELRMRELARTIPPTDIQLYYQTLLIGRKELPYAPDRRMGVEMTLLRALAFHPRMPLPDPEVPRQSFAPVAPTAVMTPTQVPPQPQSAPQQAPTVPLPETTSQVLAARQQLQRVQGATKAKKSEPAAATRARPVNNAALGTASKDWLRSPIAFRRARCHRRWKKRQPKKKRIAGRRPLQ</sequence>
<evidence type="ECO:0000256" key="1">
    <source>
        <dbReference type="SAM" id="MobiDB-lite"/>
    </source>
</evidence>
<name>A0A8S0G041_ECOLX</name>
<dbReference type="Pfam" id="PF12169">
    <property type="entry name" value="DNA_pol3_gamma3"/>
    <property type="match status" value="1"/>
</dbReference>
<accession>A0A8S0G041</accession>
<feature type="region of interest" description="Disordered" evidence="1">
    <location>
        <begin position="177"/>
        <end position="199"/>
    </location>
</feature>
<protein>
    <recommendedName>
        <fullName evidence="2">DNA polymerase III gamma subunit domain-containing protein</fullName>
    </recommendedName>
</protein>
<dbReference type="GO" id="GO:0003887">
    <property type="term" value="F:DNA-directed DNA polymerase activity"/>
    <property type="evidence" value="ECO:0007669"/>
    <property type="project" value="InterPro"/>
</dbReference>
<dbReference type="InterPro" id="IPR022754">
    <property type="entry name" value="DNA_pol_III_gamma-3"/>
</dbReference>
<feature type="domain" description="DNA polymerase III gamma subunit" evidence="2">
    <location>
        <begin position="1"/>
        <end position="70"/>
    </location>
</feature>
<dbReference type="EMBL" id="AP022360">
    <property type="protein sequence ID" value="BBU85982.1"/>
    <property type="molecule type" value="Genomic_DNA"/>
</dbReference>
<feature type="region of interest" description="Disordered" evidence="1">
    <location>
        <begin position="133"/>
        <end position="162"/>
    </location>
</feature>
<feature type="region of interest" description="Disordered" evidence="1">
    <location>
        <begin position="97"/>
        <end position="116"/>
    </location>
</feature>
<dbReference type="SUPFAM" id="SSF48019">
    <property type="entry name" value="post-AAA+ oligomerization domain-like"/>
    <property type="match status" value="1"/>
</dbReference>
<evidence type="ECO:0000313" key="4">
    <source>
        <dbReference type="Proteomes" id="UP000467488"/>
    </source>
</evidence>
<dbReference type="GO" id="GO:0006260">
    <property type="term" value="P:DNA replication"/>
    <property type="evidence" value="ECO:0007669"/>
    <property type="project" value="InterPro"/>
</dbReference>
<dbReference type="Proteomes" id="UP000467488">
    <property type="component" value="Chromosome"/>
</dbReference>
<gene>
    <name evidence="3" type="ORF">EIMP300_73820</name>
</gene>
<organism evidence="3 4">
    <name type="scientific">Escherichia coli</name>
    <dbReference type="NCBI Taxonomy" id="562"/>
    <lineage>
        <taxon>Bacteria</taxon>
        <taxon>Pseudomonadati</taxon>
        <taxon>Pseudomonadota</taxon>
        <taxon>Gammaproteobacteria</taxon>
        <taxon>Enterobacterales</taxon>
        <taxon>Enterobacteriaceae</taxon>
        <taxon>Escherichia</taxon>
    </lineage>
</organism>
<dbReference type="GO" id="GO:0003677">
    <property type="term" value="F:DNA binding"/>
    <property type="evidence" value="ECO:0007669"/>
    <property type="project" value="InterPro"/>
</dbReference>
<dbReference type="Gene3D" id="1.20.272.10">
    <property type="match status" value="1"/>
</dbReference>
<reference evidence="3 4" key="1">
    <citation type="submission" date="2020-01" db="EMBL/GenBank/DDBJ databases">
        <title>Dynamics of blaIMP-6 dissemination in carbapenem resistant Enterobacteriacea isolated from regional surveillance in Osaka, Japan.</title>
        <authorList>
            <person name="Abe R."/>
            <person name="Akeda Y."/>
            <person name="Sugawara Y."/>
            <person name="Yamamoto N."/>
            <person name="Tomono K."/>
            <person name="Takeuchi D."/>
            <person name="Kawahara R."/>
            <person name="Hamada S."/>
        </authorList>
    </citation>
    <scope>NUCLEOTIDE SEQUENCE [LARGE SCALE GENOMIC DNA]</scope>
    <source>
        <strain evidence="3 4">E300</strain>
    </source>
</reference>
<dbReference type="FunFam" id="1.20.272.10:FF:000003">
    <property type="entry name" value="DNA polymerase III subunit gamma/tau"/>
    <property type="match status" value="1"/>
</dbReference>
<dbReference type="AlphaFoldDB" id="A0A8S0G041"/>
<dbReference type="InterPro" id="IPR008921">
    <property type="entry name" value="DNA_pol3_clamp-load_cplx_C"/>
</dbReference>
<proteinExistence type="predicted"/>
<evidence type="ECO:0000313" key="3">
    <source>
        <dbReference type="EMBL" id="BBU85982.1"/>
    </source>
</evidence>